<dbReference type="InterPro" id="IPR021765">
    <property type="entry name" value="UstYa-like"/>
</dbReference>
<sequence>MAIENSRHYQVDGPDVQLEWDSIYPGGDLGFIRLGPRKRFFGLSLYHQIHCLESLREAILGQGHGEGHSGVDHSSHCLNYLRQTVLCAADLTLEPEITEGTQDVGEGIAVTHVCRDWGEVHAFVQRNWEQWEALKESNGTHPNH</sequence>
<proteinExistence type="inferred from homology"/>
<dbReference type="Pfam" id="PF11807">
    <property type="entry name" value="UstYa"/>
    <property type="match status" value="1"/>
</dbReference>
<name>A0A2R6RW13_9APHY</name>
<dbReference type="Proteomes" id="UP000186601">
    <property type="component" value="Unassembled WGS sequence"/>
</dbReference>
<dbReference type="GO" id="GO:0043386">
    <property type="term" value="P:mycotoxin biosynthetic process"/>
    <property type="evidence" value="ECO:0007669"/>
    <property type="project" value="InterPro"/>
</dbReference>
<comment type="caution">
    <text evidence="4">The sequence shown here is derived from an EMBL/GenBank/DDBJ whole genome shotgun (WGS) entry which is preliminary data.</text>
</comment>
<accession>A0A2R6RW13</accession>
<dbReference type="AlphaFoldDB" id="A0A2R6RW13"/>
<dbReference type="GO" id="GO:0016491">
    <property type="term" value="F:oxidoreductase activity"/>
    <property type="evidence" value="ECO:0007669"/>
    <property type="project" value="UniProtKB-KW"/>
</dbReference>
<comment type="similarity">
    <text evidence="3">Belongs to the ustYa family.</text>
</comment>
<keyword evidence="2" id="KW-0560">Oxidoreductase</keyword>
<evidence type="ECO:0000256" key="2">
    <source>
        <dbReference type="ARBA" id="ARBA00023002"/>
    </source>
</evidence>
<dbReference type="STRING" id="98765.A0A2R6RW13"/>
<dbReference type="PANTHER" id="PTHR33365:SF11">
    <property type="entry name" value="TAT PATHWAY SIGNAL SEQUENCE"/>
    <property type="match status" value="1"/>
</dbReference>
<protein>
    <recommendedName>
        <fullName evidence="6">Oxidase ustYa</fullName>
    </recommendedName>
</protein>
<dbReference type="OrthoDB" id="3687641at2759"/>
<evidence type="ECO:0000313" key="4">
    <source>
        <dbReference type="EMBL" id="PSS34214.1"/>
    </source>
</evidence>
<dbReference type="PANTHER" id="PTHR33365">
    <property type="entry name" value="YALI0B05434P"/>
    <property type="match status" value="1"/>
</dbReference>
<evidence type="ECO:0008006" key="6">
    <source>
        <dbReference type="Google" id="ProtNLM"/>
    </source>
</evidence>
<dbReference type="EMBL" id="MLYV02000140">
    <property type="protein sequence ID" value="PSS34214.1"/>
    <property type="molecule type" value="Genomic_DNA"/>
</dbReference>
<keyword evidence="5" id="KW-1185">Reference proteome</keyword>
<evidence type="ECO:0000256" key="3">
    <source>
        <dbReference type="ARBA" id="ARBA00035112"/>
    </source>
</evidence>
<reference evidence="4 5" key="1">
    <citation type="submission" date="2018-02" db="EMBL/GenBank/DDBJ databases">
        <title>Genome sequence of the basidiomycete white-rot fungus Phlebia centrifuga.</title>
        <authorList>
            <person name="Granchi Z."/>
            <person name="Peng M."/>
            <person name="de Vries R.P."/>
            <person name="Hilden K."/>
            <person name="Makela M.R."/>
            <person name="Grigoriev I."/>
            <person name="Riley R."/>
        </authorList>
    </citation>
    <scope>NUCLEOTIDE SEQUENCE [LARGE SCALE GENOMIC DNA]</scope>
    <source>
        <strain evidence="4 5">FBCC195</strain>
    </source>
</reference>
<comment type="pathway">
    <text evidence="1">Mycotoxin biosynthesis.</text>
</comment>
<gene>
    <name evidence="4" type="ORF">PHLCEN_2v1724</name>
</gene>
<evidence type="ECO:0000313" key="5">
    <source>
        <dbReference type="Proteomes" id="UP000186601"/>
    </source>
</evidence>
<organism evidence="4 5">
    <name type="scientific">Hermanssonia centrifuga</name>
    <dbReference type="NCBI Taxonomy" id="98765"/>
    <lineage>
        <taxon>Eukaryota</taxon>
        <taxon>Fungi</taxon>
        <taxon>Dikarya</taxon>
        <taxon>Basidiomycota</taxon>
        <taxon>Agaricomycotina</taxon>
        <taxon>Agaricomycetes</taxon>
        <taxon>Polyporales</taxon>
        <taxon>Meruliaceae</taxon>
        <taxon>Hermanssonia</taxon>
    </lineage>
</organism>
<evidence type="ECO:0000256" key="1">
    <source>
        <dbReference type="ARBA" id="ARBA00004685"/>
    </source>
</evidence>